<comment type="caution">
    <text evidence="2">The sequence shown here is derived from an EMBL/GenBank/DDBJ whole genome shotgun (WGS) entry which is preliminary data.</text>
</comment>
<reference evidence="2" key="1">
    <citation type="submission" date="2021-01" db="EMBL/GenBank/DDBJ databases">
        <title>Ramlibacter sp. strain AW1 16S ribosomal RNA gene Genome sequencing and assembly.</title>
        <authorList>
            <person name="Kang M."/>
        </authorList>
    </citation>
    <scope>NUCLEOTIDE SEQUENCE</scope>
    <source>
        <strain evidence="2">AW1</strain>
    </source>
</reference>
<dbReference type="Gene3D" id="3.40.50.850">
    <property type="entry name" value="Isochorismatase-like"/>
    <property type="match status" value="1"/>
</dbReference>
<organism evidence="2 3">
    <name type="scientific">Ramlibacter aurantiacus</name>
    <dbReference type="NCBI Taxonomy" id="2801330"/>
    <lineage>
        <taxon>Bacteria</taxon>
        <taxon>Pseudomonadati</taxon>
        <taxon>Pseudomonadota</taxon>
        <taxon>Betaproteobacteria</taxon>
        <taxon>Burkholderiales</taxon>
        <taxon>Comamonadaceae</taxon>
        <taxon>Ramlibacter</taxon>
    </lineage>
</organism>
<dbReference type="SUPFAM" id="SSF52499">
    <property type="entry name" value="Isochorismatase-like hydrolases"/>
    <property type="match status" value="1"/>
</dbReference>
<sequence>MVSSACIQMPSFAGERLGTRLAAGFTPRDVRTVLVARGAIGACVRASAVAAMGRGSRPVVISDCGCDRAIGPHEANRYDLAQTGAWIASLCDVLKAVAAGGRGWWHALCKPIYSAC</sequence>
<dbReference type="Pfam" id="PF00857">
    <property type="entry name" value="Isochorismatase"/>
    <property type="match status" value="1"/>
</dbReference>
<name>A0A936ZJS8_9BURK</name>
<evidence type="ECO:0000313" key="3">
    <source>
        <dbReference type="Proteomes" id="UP000613011"/>
    </source>
</evidence>
<keyword evidence="3" id="KW-1185">Reference proteome</keyword>
<dbReference type="Proteomes" id="UP000613011">
    <property type="component" value="Unassembled WGS sequence"/>
</dbReference>
<accession>A0A936ZJS8</accession>
<dbReference type="EMBL" id="JAEQNA010000005">
    <property type="protein sequence ID" value="MBL0421498.1"/>
    <property type="molecule type" value="Genomic_DNA"/>
</dbReference>
<gene>
    <name evidence="2" type="ORF">JI739_14160</name>
</gene>
<proteinExistence type="predicted"/>
<dbReference type="InterPro" id="IPR000868">
    <property type="entry name" value="Isochorismatase-like_dom"/>
</dbReference>
<evidence type="ECO:0000313" key="2">
    <source>
        <dbReference type="EMBL" id="MBL0421498.1"/>
    </source>
</evidence>
<protein>
    <submittedName>
        <fullName evidence="2">Isochorismatase family protein</fullName>
    </submittedName>
</protein>
<evidence type="ECO:0000259" key="1">
    <source>
        <dbReference type="Pfam" id="PF00857"/>
    </source>
</evidence>
<feature type="domain" description="Isochorismatase-like" evidence="1">
    <location>
        <begin position="18"/>
        <end position="89"/>
    </location>
</feature>
<dbReference type="AlphaFoldDB" id="A0A936ZJS8"/>
<dbReference type="InterPro" id="IPR036380">
    <property type="entry name" value="Isochorismatase-like_sf"/>
</dbReference>